<comment type="caution">
    <text evidence="10">The sequence shown here is derived from an EMBL/GenBank/DDBJ whole genome shotgun (WGS) entry which is preliminary data.</text>
</comment>
<dbReference type="GO" id="GO:0004674">
    <property type="term" value="F:protein serine/threonine kinase activity"/>
    <property type="evidence" value="ECO:0007669"/>
    <property type="project" value="UniProtKB-KW"/>
</dbReference>
<dbReference type="PANTHER" id="PTHR22968">
    <property type="entry name" value="PROTEIN KINASE C, MU"/>
    <property type="match status" value="1"/>
</dbReference>
<dbReference type="AlphaFoldDB" id="A0A8S1HW77"/>
<evidence type="ECO:0000256" key="8">
    <source>
        <dbReference type="SAM" id="MobiDB-lite"/>
    </source>
</evidence>
<accession>A0A8S1HW77</accession>
<dbReference type="Pfam" id="PF25525">
    <property type="entry name" value="Ubiquitin_PRKD1_N"/>
    <property type="match status" value="1"/>
</dbReference>
<keyword evidence="7" id="KW-0418">Kinase</keyword>
<keyword evidence="11" id="KW-1185">Reference proteome</keyword>
<dbReference type="Proteomes" id="UP000835052">
    <property type="component" value="Unassembled WGS sequence"/>
</dbReference>
<dbReference type="OrthoDB" id="74314at2759"/>
<evidence type="ECO:0000313" key="10">
    <source>
        <dbReference type="EMBL" id="CAD6199328.1"/>
    </source>
</evidence>
<evidence type="ECO:0000256" key="5">
    <source>
        <dbReference type="ARBA" id="ARBA00022737"/>
    </source>
</evidence>
<gene>
    <name evidence="10" type="ORF">CAUJ_LOCUS15231</name>
</gene>
<comment type="subcellular location">
    <subcellularLocation>
        <location evidence="1">Cytoplasm</location>
    </subcellularLocation>
</comment>
<keyword evidence="3" id="KW-0723">Serine/threonine-protein kinase</keyword>
<feature type="domain" description="Serine/threonine-protein kinase D1-3-like ubiquitin-like" evidence="9">
    <location>
        <begin position="181"/>
        <end position="263"/>
    </location>
</feature>
<evidence type="ECO:0000313" key="11">
    <source>
        <dbReference type="Proteomes" id="UP000835052"/>
    </source>
</evidence>
<dbReference type="GO" id="GO:0007200">
    <property type="term" value="P:phospholipase C-activating G protein-coupled receptor signaling pathway"/>
    <property type="evidence" value="ECO:0007669"/>
    <property type="project" value="TreeGrafter"/>
</dbReference>
<dbReference type="PANTHER" id="PTHR22968:SF24">
    <property type="entry name" value="SERINE_THREONINE-PROTEIN KINASE"/>
    <property type="match status" value="1"/>
</dbReference>
<sequence length="271" mass="30473">MSHIDQLHKFYYANMPSSISSSISTSFSSSLQSFMTSAFPTSSRSAARRHGNSVGSSGSTSAASSVVEDLHAPPPSRDRNRTSTGPWSRRSTRLDDIREASTSGGSVAPRPPRTCSSEIRARNSSGEVHASLPTVFVSEYDAFYQSQRSFPDERENDSLFDDHYEQQHPLRHRLSSTMSGLTFQLQSGIHKKTLNWDTLEISLRDLRSEAWKFIQDIYQDHPCQSLQDHILLYKHDLRSINILQLITTSSDVIDGTLVEIVISCRNDQFKK</sequence>
<feature type="compositionally biased region" description="Basic and acidic residues" evidence="8">
    <location>
        <begin position="68"/>
        <end position="81"/>
    </location>
</feature>
<dbReference type="GO" id="GO:0005829">
    <property type="term" value="C:cytosol"/>
    <property type="evidence" value="ECO:0007669"/>
    <property type="project" value="TreeGrafter"/>
</dbReference>
<dbReference type="InterPro" id="IPR057764">
    <property type="entry name" value="Ubiquitin_PRKD1-3_N"/>
</dbReference>
<organism evidence="10 11">
    <name type="scientific">Caenorhabditis auriculariae</name>
    <dbReference type="NCBI Taxonomy" id="2777116"/>
    <lineage>
        <taxon>Eukaryota</taxon>
        <taxon>Metazoa</taxon>
        <taxon>Ecdysozoa</taxon>
        <taxon>Nematoda</taxon>
        <taxon>Chromadorea</taxon>
        <taxon>Rhabditida</taxon>
        <taxon>Rhabditina</taxon>
        <taxon>Rhabditomorpha</taxon>
        <taxon>Rhabditoidea</taxon>
        <taxon>Rhabditidae</taxon>
        <taxon>Peloderinae</taxon>
        <taxon>Caenorhabditis</taxon>
    </lineage>
</organism>
<dbReference type="GO" id="GO:0035556">
    <property type="term" value="P:intracellular signal transduction"/>
    <property type="evidence" value="ECO:0007669"/>
    <property type="project" value="TreeGrafter"/>
</dbReference>
<evidence type="ECO:0000256" key="6">
    <source>
        <dbReference type="ARBA" id="ARBA00022771"/>
    </source>
</evidence>
<evidence type="ECO:0000256" key="4">
    <source>
        <dbReference type="ARBA" id="ARBA00022679"/>
    </source>
</evidence>
<dbReference type="EMBL" id="CAJGYM010000167">
    <property type="protein sequence ID" value="CAD6199328.1"/>
    <property type="molecule type" value="Genomic_DNA"/>
</dbReference>
<evidence type="ECO:0000256" key="2">
    <source>
        <dbReference type="ARBA" id="ARBA00022490"/>
    </source>
</evidence>
<feature type="region of interest" description="Disordered" evidence="8">
    <location>
        <begin position="38"/>
        <end position="122"/>
    </location>
</feature>
<evidence type="ECO:0000256" key="1">
    <source>
        <dbReference type="ARBA" id="ARBA00004496"/>
    </source>
</evidence>
<keyword evidence="6" id="KW-0863">Zinc-finger</keyword>
<feature type="compositionally biased region" description="Low complexity" evidence="8">
    <location>
        <begin position="53"/>
        <end position="67"/>
    </location>
</feature>
<dbReference type="GO" id="GO:0008270">
    <property type="term" value="F:zinc ion binding"/>
    <property type="evidence" value="ECO:0007669"/>
    <property type="project" value="UniProtKB-KW"/>
</dbReference>
<protein>
    <recommendedName>
        <fullName evidence="9">Serine/threonine-protein kinase D1-3-like ubiquitin-like domain-containing protein</fullName>
    </recommendedName>
</protein>
<proteinExistence type="predicted"/>
<keyword evidence="2" id="KW-0963">Cytoplasm</keyword>
<name>A0A8S1HW77_9PELO</name>
<evidence type="ECO:0000256" key="7">
    <source>
        <dbReference type="ARBA" id="ARBA00022777"/>
    </source>
</evidence>
<evidence type="ECO:0000259" key="9">
    <source>
        <dbReference type="Pfam" id="PF25525"/>
    </source>
</evidence>
<keyword evidence="5" id="KW-0677">Repeat</keyword>
<keyword evidence="6" id="KW-0479">Metal-binding</keyword>
<reference evidence="10" key="1">
    <citation type="submission" date="2020-10" db="EMBL/GenBank/DDBJ databases">
        <authorList>
            <person name="Kikuchi T."/>
        </authorList>
    </citation>
    <scope>NUCLEOTIDE SEQUENCE</scope>
    <source>
        <strain evidence="10">NKZ352</strain>
    </source>
</reference>
<keyword evidence="6" id="KW-0862">Zinc</keyword>
<evidence type="ECO:0000256" key="3">
    <source>
        <dbReference type="ARBA" id="ARBA00022527"/>
    </source>
</evidence>
<keyword evidence="4" id="KW-0808">Transferase</keyword>